<dbReference type="Gene3D" id="1.10.630.10">
    <property type="entry name" value="Cytochrome P450"/>
    <property type="match status" value="1"/>
</dbReference>
<comment type="caution">
    <text evidence="23">The sequence shown here is derived from an EMBL/GenBank/DDBJ whole genome shotgun (WGS) entry which is preliminary data.</text>
</comment>
<comment type="subcellular location">
    <subcellularLocation>
        <location evidence="4">Endoplasmic reticulum membrane</location>
        <topology evidence="4">Peripheral membrane protein</topology>
    </subcellularLocation>
    <subcellularLocation>
        <location evidence="2">Membrane</location>
        <topology evidence="2">Multi-pass membrane protein</topology>
    </subcellularLocation>
    <subcellularLocation>
        <location evidence="3">Microsome membrane</location>
        <topology evidence="3">Peripheral membrane protein</topology>
    </subcellularLocation>
</comment>
<evidence type="ECO:0000256" key="1">
    <source>
        <dbReference type="ARBA" id="ARBA00001971"/>
    </source>
</evidence>
<dbReference type="EC" id="1.14.14.1" evidence="6"/>
<keyword evidence="11" id="KW-0492">Microsome</keyword>
<evidence type="ECO:0000313" key="24">
    <source>
        <dbReference type="Proteomes" id="UP000827986"/>
    </source>
</evidence>
<evidence type="ECO:0000256" key="9">
    <source>
        <dbReference type="ARBA" id="ARBA00022723"/>
    </source>
</evidence>
<dbReference type="SUPFAM" id="SSF47986">
    <property type="entry name" value="DEATH domain"/>
    <property type="match status" value="1"/>
</dbReference>
<keyword evidence="7 20" id="KW-0349">Heme</keyword>
<dbReference type="GO" id="GO:0007186">
    <property type="term" value="P:G protein-coupled receptor signaling pathway"/>
    <property type="evidence" value="ECO:0007669"/>
    <property type="project" value="InterPro"/>
</dbReference>
<evidence type="ECO:0000256" key="21">
    <source>
        <dbReference type="SAM" id="Phobius"/>
    </source>
</evidence>
<keyword evidence="14 20" id="KW-0408">Iron</keyword>
<keyword evidence="9 20" id="KW-0479">Metal-binding</keyword>
<dbReference type="InterPro" id="IPR001128">
    <property type="entry name" value="Cyt_P450"/>
</dbReference>
<dbReference type="Pfam" id="PF13853">
    <property type="entry name" value="7tm_4"/>
    <property type="match status" value="1"/>
</dbReference>
<dbReference type="FunFam" id="1.10.630.10:FF:000001">
    <property type="entry name" value="Cytochrome P450, family 2"/>
    <property type="match status" value="1"/>
</dbReference>
<evidence type="ECO:0000256" key="20">
    <source>
        <dbReference type="PIRSR" id="PIRSR602401-1"/>
    </source>
</evidence>
<dbReference type="InterPro" id="IPR011029">
    <property type="entry name" value="DEATH-like_dom_sf"/>
</dbReference>
<dbReference type="PRINTS" id="PR00385">
    <property type="entry name" value="P450"/>
</dbReference>
<feature type="transmembrane region" description="Helical" evidence="21">
    <location>
        <begin position="546"/>
        <end position="571"/>
    </location>
</feature>
<evidence type="ECO:0000256" key="7">
    <source>
        <dbReference type="ARBA" id="ARBA00022617"/>
    </source>
</evidence>
<dbReference type="AlphaFoldDB" id="A0A9D4AMM4"/>
<evidence type="ECO:0000256" key="14">
    <source>
        <dbReference type="ARBA" id="ARBA00023004"/>
    </source>
</evidence>
<dbReference type="PROSITE" id="PS50209">
    <property type="entry name" value="CARD"/>
    <property type="match status" value="1"/>
</dbReference>
<dbReference type="GO" id="GO:0004984">
    <property type="term" value="F:olfactory receptor activity"/>
    <property type="evidence" value="ECO:0007669"/>
    <property type="project" value="InterPro"/>
</dbReference>
<evidence type="ECO:0000313" key="23">
    <source>
        <dbReference type="EMBL" id="KAH1167637.1"/>
    </source>
</evidence>
<keyword evidence="24" id="KW-1185">Reference proteome</keyword>
<dbReference type="GO" id="GO:0019373">
    <property type="term" value="P:epoxygenase P450 pathway"/>
    <property type="evidence" value="ECO:0007669"/>
    <property type="project" value="TreeGrafter"/>
</dbReference>
<evidence type="ECO:0000256" key="15">
    <source>
        <dbReference type="ARBA" id="ARBA00023033"/>
    </source>
</evidence>
<dbReference type="Proteomes" id="UP000827986">
    <property type="component" value="Unassembled WGS sequence"/>
</dbReference>
<evidence type="ECO:0000256" key="19">
    <source>
        <dbReference type="ARBA" id="ARBA00047827"/>
    </source>
</evidence>
<dbReference type="PRINTS" id="PR00463">
    <property type="entry name" value="EP450I"/>
</dbReference>
<name>A0A9D4AMM4_9SAUR</name>
<evidence type="ECO:0000256" key="5">
    <source>
        <dbReference type="ARBA" id="ARBA00010617"/>
    </source>
</evidence>
<dbReference type="InterPro" id="IPR050182">
    <property type="entry name" value="Cytochrome_P450_fam2"/>
</dbReference>
<evidence type="ECO:0000256" key="16">
    <source>
        <dbReference type="ARBA" id="ARBA00023136"/>
    </source>
</evidence>
<protein>
    <recommendedName>
        <fullName evidence="6">unspecific monooxygenase</fullName>
        <ecNumber evidence="6">1.14.14.1</ecNumber>
    </recommendedName>
</protein>
<keyword evidence="12 21" id="KW-1133">Transmembrane helix</keyword>
<dbReference type="Pfam" id="PF00619">
    <property type="entry name" value="CARD"/>
    <property type="match status" value="1"/>
</dbReference>
<dbReference type="CDD" id="cd01671">
    <property type="entry name" value="CARD"/>
    <property type="match status" value="1"/>
</dbReference>
<evidence type="ECO:0000256" key="3">
    <source>
        <dbReference type="ARBA" id="ARBA00004174"/>
    </source>
</evidence>
<feature type="transmembrane region" description="Helical" evidence="21">
    <location>
        <begin position="6"/>
        <end position="24"/>
    </location>
</feature>
<dbReference type="SUPFAM" id="SSF81321">
    <property type="entry name" value="Family A G protein-coupled receptor-like"/>
    <property type="match status" value="1"/>
</dbReference>
<dbReference type="PROSITE" id="PS00086">
    <property type="entry name" value="CYTOCHROME_P450"/>
    <property type="match status" value="1"/>
</dbReference>
<dbReference type="Pfam" id="PF00067">
    <property type="entry name" value="p450"/>
    <property type="match status" value="1"/>
</dbReference>
<dbReference type="GO" id="GO:0016712">
    <property type="term" value="F:oxidoreductase activity, acting on paired donors, with incorporation or reduction of molecular oxygen, reduced flavin or flavoprotein as one donor, and incorporation of one atom of oxygen"/>
    <property type="evidence" value="ECO:0007669"/>
    <property type="project" value="UniProtKB-EC"/>
</dbReference>
<comment type="function">
    <text evidence="18">Cytochromes P450 are a group of heme-thiolate monooxygenases. In liver microsomes, this enzyme is involved in an NADPH-dependent electron transport pathway. It oxidizes a variety of structurally unrelated compounds, including steroids, fatty acids, and xenobiotics.</text>
</comment>
<gene>
    <name evidence="23" type="ORF">KIL84_003120</name>
</gene>
<dbReference type="GO" id="GO:0042981">
    <property type="term" value="P:regulation of apoptotic process"/>
    <property type="evidence" value="ECO:0007669"/>
    <property type="project" value="InterPro"/>
</dbReference>
<keyword evidence="8 21" id="KW-0812">Transmembrane</keyword>
<dbReference type="PANTHER" id="PTHR24300:SF356">
    <property type="entry name" value="CYTOCHROME P450 2E1"/>
    <property type="match status" value="1"/>
</dbReference>
<keyword evidence="17" id="KW-0807">Transducer</keyword>
<dbReference type="InterPro" id="IPR017972">
    <property type="entry name" value="Cyt_P450_CS"/>
</dbReference>
<dbReference type="InterPro" id="IPR008067">
    <property type="entry name" value="Cyt_P450_E_grp-I_CYP2A-like"/>
</dbReference>
<evidence type="ECO:0000256" key="10">
    <source>
        <dbReference type="ARBA" id="ARBA00022824"/>
    </source>
</evidence>
<dbReference type="EMBL" id="JAHDVG010000486">
    <property type="protein sequence ID" value="KAH1167637.1"/>
    <property type="molecule type" value="Genomic_DNA"/>
</dbReference>
<dbReference type="GO" id="GO:0005789">
    <property type="term" value="C:endoplasmic reticulum membrane"/>
    <property type="evidence" value="ECO:0007669"/>
    <property type="project" value="UniProtKB-SubCell"/>
</dbReference>
<evidence type="ECO:0000256" key="4">
    <source>
        <dbReference type="ARBA" id="ARBA00004406"/>
    </source>
</evidence>
<feature type="domain" description="CARD" evidence="22">
    <location>
        <begin position="611"/>
        <end position="688"/>
    </location>
</feature>
<dbReference type="PRINTS" id="PR01684">
    <property type="entry name" value="EP450ICYP2A"/>
</dbReference>
<sequence length="861" mass="99527">MEPLGATTIFLAVCISCLLFLSAWKKMSGSGKLPPGPVAFPIIGNALQLNMKNLPQSVRELSEKYGPIFTIYLGSERVVVLYGQEAVKEALIDQGDEFSDRGRMPVFERLPDKKGVSMGSGKPWKQLRQFTLTTLRDFGMGKKSSEERILEEAHFLVERLKNTHGRPFDPTLFLTHAVSNVICSIVFGDRFDYEDEKFVTLINLIMESRKIQRSPWTELYNFFPTLMHYIPGPHQRIFKHFEEFRKFILERVEMHRESLELSFPRDFIDAFLIKVKQEQHNSQSEFTTESLLRRTLDLFFAGTGTTSDTLKHGLKLLMKYPEIEEKVHEEIDRVIGRSRRPCMADRSQMPYTDAVVHETQRFISLAPLGIPRAVTRDTCFREYIIPKGTTIFPVLQSVLYDSKEFPNPEQFNPGHFLDENGAFKKSDFFMPFSIGKRSCVGEALARMQLFLLLTTILQNFTLKPLIDHKDIDITPMTLTPNAPMSYQLIVIPRLKYDELGYLGLPLGEHWKCLSSTCIRLNFMPTYDKITKKDSYGLSSLYFGGKFLVVSLIEVITIVTNLISYILIIVTMLRIRSTKGRCKAFYTCTSHLMAVSMFHANLCRSCDSVIMATGDKYRILCTKRKELIQIIQREPDNILDELLAQSIITEEEYNSFYQKEDIVMKIRKLLIHIQKKGESTCQQFLECLEILFPGINQDLQPSGHGSSSMENEPKNLGGTVFSEKENAEDENQTRARDFCDQCLKPALVVYINKRLGIEIVDDILNKAESTEYGSWTFFQFTVQKKLLEEMNFDNYMKYIKNYEEFVKTWIQRYMMDHYRETTCLGELEKNILSSIVKKVREVLESSKNEKKYHSLSIFKQLL</sequence>
<reference evidence="23" key="1">
    <citation type="submission" date="2021-09" db="EMBL/GenBank/DDBJ databases">
        <title>The genome of Mauremys mutica provides insights into the evolution of semi-aquatic lifestyle.</title>
        <authorList>
            <person name="Gong S."/>
            <person name="Gao Y."/>
        </authorList>
    </citation>
    <scope>NUCLEOTIDE SEQUENCE</scope>
    <source>
        <strain evidence="23">MM-2020</strain>
        <tissue evidence="23">Muscle</tissue>
    </source>
</reference>
<organism evidence="23 24">
    <name type="scientific">Mauremys mutica</name>
    <name type="common">yellowpond turtle</name>
    <dbReference type="NCBI Taxonomy" id="74926"/>
    <lineage>
        <taxon>Eukaryota</taxon>
        <taxon>Metazoa</taxon>
        <taxon>Chordata</taxon>
        <taxon>Craniata</taxon>
        <taxon>Vertebrata</taxon>
        <taxon>Euteleostomi</taxon>
        <taxon>Archelosauria</taxon>
        <taxon>Testudinata</taxon>
        <taxon>Testudines</taxon>
        <taxon>Cryptodira</taxon>
        <taxon>Durocryptodira</taxon>
        <taxon>Testudinoidea</taxon>
        <taxon>Geoemydidae</taxon>
        <taxon>Geoemydinae</taxon>
        <taxon>Mauremys</taxon>
    </lineage>
</organism>
<dbReference type="InterPro" id="IPR036396">
    <property type="entry name" value="Cyt_P450_sf"/>
</dbReference>
<dbReference type="GO" id="GO:0008392">
    <property type="term" value="F:arachidonate epoxygenase activity"/>
    <property type="evidence" value="ECO:0007669"/>
    <property type="project" value="TreeGrafter"/>
</dbReference>
<evidence type="ECO:0000256" key="12">
    <source>
        <dbReference type="ARBA" id="ARBA00022989"/>
    </source>
</evidence>
<evidence type="ECO:0000256" key="17">
    <source>
        <dbReference type="ARBA" id="ARBA00023224"/>
    </source>
</evidence>
<feature type="binding site" description="axial binding residue" evidence="20">
    <location>
        <position position="439"/>
    </location>
    <ligand>
        <name>heme</name>
        <dbReference type="ChEBI" id="CHEBI:30413"/>
    </ligand>
    <ligandPart>
        <name>Fe</name>
        <dbReference type="ChEBI" id="CHEBI:18248"/>
    </ligandPart>
</feature>
<evidence type="ECO:0000256" key="13">
    <source>
        <dbReference type="ARBA" id="ARBA00023002"/>
    </source>
</evidence>
<keyword evidence="16 21" id="KW-0472">Membrane</keyword>
<dbReference type="InterPro" id="IPR000725">
    <property type="entry name" value="Olfact_rcpt"/>
</dbReference>
<dbReference type="InterPro" id="IPR002401">
    <property type="entry name" value="Cyt_P450_E_grp-I"/>
</dbReference>
<comment type="cofactor">
    <cofactor evidence="1 20">
        <name>heme</name>
        <dbReference type="ChEBI" id="CHEBI:30413"/>
    </cofactor>
</comment>
<dbReference type="InterPro" id="IPR001315">
    <property type="entry name" value="CARD"/>
</dbReference>
<evidence type="ECO:0000256" key="6">
    <source>
        <dbReference type="ARBA" id="ARBA00012109"/>
    </source>
</evidence>
<dbReference type="GO" id="GO:0020037">
    <property type="term" value="F:heme binding"/>
    <property type="evidence" value="ECO:0007669"/>
    <property type="project" value="InterPro"/>
</dbReference>
<comment type="similarity">
    <text evidence="5">Belongs to the cytochrome P450 family.</text>
</comment>
<evidence type="ECO:0000256" key="18">
    <source>
        <dbReference type="ARBA" id="ARBA00037347"/>
    </source>
</evidence>
<accession>A0A9D4AMM4</accession>
<evidence type="ECO:0000256" key="8">
    <source>
        <dbReference type="ARBA" id="ARBA00022692"/>
    </source>
</evidence>
<comment type="catalytic activity">
    <reaction evidence="19">
        <text>an organic molecule + reduced [NADPH--hemoprotein reductase] + O2 = an alcohol + oxidized [NADPH--hemoprotein reductase] + H2O + H(+)</text>
        <dbReference type="Rhea" id="RHEA:17149"/>
        <dbReference type="Rhea" id="RHEA-COMP:11964"/>
        <dbReference type="Rhea" id="RHEA-COMP:11965"/>
        <dbReference type="ChEBI" id="CHEBI:15377"/>
        <dbReference type="ChEBI" id="CHEBI:15378"/>
        <dbReference type="ChEBI" id="CHEBI:15379"/>
        <dbReference type="ChEBI" id="CHEBI:30879"/>
        <dbReference type="ChEBI" id="CHEBI:57618"/>
        <dbReference type="ChEBI" id="CHEBI:58210"/>
        <dbReference type="ChEBI" id="CHEBI:142491"/>
        <dbReference type="EC" id="1.14.14.1"/>
    </reaction>
</comment>
<dbReference type="Gene3D" id="1.10.533.10">
    <property type="entry name" value="Death Domain, Fas"/>
    <property type="match status" value="1"/>
</dbReference>
<keyword evidence="10" id="KW-0256">Endoplasmic reticulum</keyword>
<evidence type="ECO:0000256" key="11">
    <source>
        <dbReference type="ARBA" id="ARBA00022848"/>
    </source>
</evidence>
<dbReference type="GO" id="GO:0006805">
    <property type="term" value="P:xenobiotic metabolic process"/>
    <property type="evidence" value="ECO:0007669"/>
    <property type="project" value="TreeGrafter"/>
</dbReference>
<dbReference type="SUPFAM" id="SSF48264">
    <property type="entry name" value="Cytochrome P450"/>
    <property type="match status" value="1"/>
</dbReference>
<keyword evidence="13" id="KW-0560">Oxidoreductase</keyword>
<dbReference type="PANTHER" id="PTHR24300">
    <property type="entry name" value="CYTOCHROME P450 508A4-RELATED"/>
    <property type="match status" value="1"/>
</dbReference>
<keyword evidence="15" id="KW-0503">Monooxygenase</keyword>
<proteinExistence type="inferred from homology"/>
<evidence type="ECO:0000259" key="22">
    <source>
        <dbReference type="PROSITE" id="PS50209"/>
    </source>
</evidence>
<dbReference type="GO" id="GO:0005506">
    <property type="term" value="F:iron ion binding"/>
    <property type="evidence" value="ECO:0007669"/>
    <property type="project" value="InterPro"/>
</dbReference>
<evidence type="ECO:0000256" key="2">
    <source>
        <dbReference type="ARBA" id="ARBA00004141"/>
    </source>
</evidence>